<dbReference type="Proteomes" id="UP001056681">
    <property type="component" value="Chromosome"/>
</dbReference>
<protein>
    <recommendedName>
        <fullName evidence="3">Phage tail tube protein</fullName>
    </recommendedName>
</protein>
<sequence length="145" mass="15828">MAVNKAKSTQFRKVEVSATGGSSGTWTKIGQTSDVTLSTGSAQFLDATNYDSTTKEYIGALDDVQDTNIQFQRVVDDEGQNMARDASFERPRPTLYFRMTTGQGEVMTFESEVGGWQVGGAANTVETGQFTVRPRNIVWTAPETP</sequence>
<evidence type="ECO:0000313" key="2">
    <source>
        <dbReference type="Proteomes" id="UP001056681"/>
    </source>
</evidence>
<dbReference type="EMBL" id="CP063231">
    <property type="protein sequence ID" value="URL59622.1"/>
    <property type="molecule type" value="Genomic_DNA"/>
</dbReference>
<keyword evidence="2" id="KW-1185">Reference proteome</keyword>
<dbReference type="Gene3D" id="4.10.410.40">
    <property type="match status" value="1"/>
</dbReference>
<proteinExistence type="predicted"/>
<evidence type="ECO:0008006" key="3">
    <source>
        <dbReference type="Google" id="ProtNLM"/>
    </source>
</evidence>
<name>A0ABY4T6B8_9GAMM</name>
<organism evidence="1 2">
    <name type="scientific">Luteibacter flocculans</name>
    <dbReference type="NCBI Taxonomy" id="2780091"/>
    <lineage>
        <taxon>Bacteria</taxon>
        <taxon>Pseudomonadati</taxon>
        <taxon>Pseudomonadota</taxon>
        <taxon>Gammaproteobacteria</taxon>
        <taxon>Lysobacterales</taxon>
        <taxon>Rhodanobacteraceae</taxon>
        <taxon>Luteibacter</taxon>
    </lineage>
</organism>
<reference evidence="1" key="1">
    <citation type="submission" date="2020-10" db="EMBL/GenBank/DDBJ databases">
        <title>Whole-genome sequence of Luteibacter sp. EIF3.</title>
        <authorList>
            <person name="Friedrich I."/>
            <person name="Hertel R."/>
            <person name="Daniel R."/>
        </authorList>
    </citation>
    <scope>NUCLEOTIDE SEQUENCE</scope>
    <source>
        <strain evidence="1">EIF3</strain>
    </source>
</reference>
<evidence type="ECO:0000313" key="1">
    <source>
        <dbReference type="EMBL" id="URL59622.1"/>
    </source>
</evidence>
<dbReference type="RefSeq" id="WP_250340144.1">
    <property type="nucleotide sequence ID" value="NZ_CP063231.1"/>
</dbReference>
<gene>
    <name evidence="1" type="ORF">IM816_05865</name>
</gene>
<accession>A0ABY4T6B8</accession>